<dbReference type="PANTHER" id="PTHR23504:SF15">
    <property type="entry name" value="MAJOR FACILITATOR SUPERFAMILY (MFS) PROFILE DOMAIN-CONTAINING PROTEIN"/>
    <property type="match status" value="1"/>
</dbReference>
<feature type="transmembrane region" description="Helical" evidence="8">
    <location>
        <begin position="20"/>
        <end position="40"/>
    </location>
</feature>
<sequence length="407" mass="42523">MINSNTPSHAVAGRRHAHAVILAIVMLDAVGISLVMPIVPGLLREVGHTGDLGWRFGAFLSLYALMQFLCAPVLGALSDRFGRRPVLLVSLAGAAVDALFMANASSLWMLFVGRAIAGMTGASMAVASAAIADLTPEHQRARWFGRMGACFGLGFIAGPALGGVLGDHGVRLPFVAAAALNGLTFLAALVLLRESRPQALGAKPFDRGVLHPLAPLRWAAGFPALLPMLGVFLVLVLVGEVAGTTWVIYGEDRFAWNGTMVGLSLAGFGLCHALVQAFVAGPVAERWGERATIALGTAADFTAYVLIAFATRGWMALAMLPLLCLGGIGAPALRSSLSVRVGEAHQGRLQGVLASITSLAAVLGPLLISTLYFAYRTTFPGIVWLAGAAVYLLCLPVLMRKTDPPQG</sequence>
<name>A0A679IUV7_VARPD</name>
<dbReference type="PRINTS" id="PR01035">
    <property type="entry name" value="TCRTETA"/>
</dbReference>
<feature type="transmembrane region" description="Helical" evidence="8">
    <location>
        <begin position="381"/>
        <end position="399"/>
    </location>
</feature>
<organism evidence="10">
    <name type="scientific">Variovorax paradoxus</name>
    <dbReference type="NCBI Taxonomy" id="34073"/>
    <lineage>
        <taxon>Bacteria</taxon>
        <taxon>Pseudomonadati</taxon>
        <taxon>Pseudomonadota</taxon>
        <taxon>Betaproteobacteria</taxon>
        <taxon>Burkholderiales</taxon>
        <taxon>Comamonadaceae</taxon>
        <taxon>Variovorax</taxon>
    </lineage>
</organism>
<keyword evidence="7 8" id="KW-0472">Membrane</keyword>
<feature type="transmembrane region" description="Helical" evidence="8">
    <location>
        <begin position="291"/>
        <end position="309"/>
    </location>
</feature>
<feature type="transmembrane region" description="Helical" evidence="8">
    <location>
        <begin position="108"/>
        <end position="131"/>
    </location>
</feature>
<evidence type="ECO:0000313" key="10">
    <source>
        <dbReference type="EMBL" id="CAA2100707.1"/>
    </source>
</evidence>
<keyword evidence="6 8" id="KW-1133">Transmembrane helix</keyword>
<dbReference type="GO" id="GO:0022857">
    <property type="term" value="F:transmembrane transporter activity"/>
    <property type="evidence" value="ECO:0007669"/>
    <property type="project" value="InterPro"/>
</dbReference>
<evidence type="ECO:0000259" key="9">
    <source>
        <dbReference type="PROSITE" id="PS50850"/>
    </source>
</evidence>
<feature type="domain" description="Major facilitator superfamily (MFS) profile" evidence="9">
    <location>
        <begin position="17"/>
        <end position="403"/>
    </location>
</feature>
<feature type="transmembrane region" description="Helical" evidence="8">
    <location>
        <begin position="353"/>
        <end position="375"/>
    </location>
</feature>
<evidence type="ECO:0000256" key="6">
    <source>
        <dbReference type="ARBA" id="ARBA00022989"/>
    </source>
</evidence>
<evidence type="ECO:0000256" key="3">
    <source>
        <dbReference type="ARBA" id="ARBA00007520"/>
    </source>
</evidence>
<dbReference type="EMBL" id="LR743507">
    <property type="protein sequence ID" value="CAA2100707.1"/>
    <property type="molecule type" value="Genomic_DNA"/>
</dbReference>
<evidence type="ECO:0000256" key="7">
    <source>
        <dbReference type="ARBA" id="ARBA00023136"/>
    </source>
</evidence>
<dbReference type="PROSITE" id="PS50850">
    <property type="entry name" value="MFS"/>
    <property type="match status" value="1"/>
</dbReference>
<accession>A0A679IUV7</accession>
<feature type="transmembrane region" description="Helical" evidence="8">
    <location>
        <begin position="52"/>
        <end position="74"/>
    </location>
</feature>
<feature type="transmembrane region" description="Helical" evidence="8">
    <location>
        <begin position="315"/>
        <end position="333"/>
    </location>
</feature>
<keyword evidence="4" id="KW-0813">Transport</keyword>
<feature type="transmembrane region" description="Helical" evidence="8">
    <location>
        <begin position="86"/>
        <end position="102"/>
    </location>
</feature>
<reference evidence="10" key="1">
    <citation type="submission" date="2019-12" db="EMBL/GenBank/DDBJ databases">
        <authorList>
            <person name="Cremers G."/>
        </authorList>
    </citation>
    <scope>NUCLEOTIDE SEQUENCE</scope>
    <source>
        <strain evidence="10">Vvax</strain>
    </source>
</reference>
<dbReference type="SUPFAM" id="SSF103473">
    <property type="entry name" value="MFS general substrate transporter"/>
    <property type="match status" value="1"/>
</dbReference>
<proteinExistence type="inferred from homology"/>
<dbReference type="AlphaFoldDB" id="A0A679IUV7"/>
<dbReference type="InterPro" id="IPR001958">
    <property type="entry name" value="Tet-R_TetA/multi-R_MdtG-like"/>
</dbReference>
<protein>
    <submittedName>
        <fullName evidence="10">Tetracycline resistance protein, class C</fullName>
    </submittedName>
</protein>
<evidence type="ECO:0000256" key="2">
    <source>
        <dbReference type="ARBA" id="ARBA00004141"/>
    </source>
</evidence>
<comment type="similarity">
    <text evidence="3">Belongs to the major facilitator superfamily. TCR/Tet family.</text>
</comment>
<dbReference type="GO" id="GO:0016020">
    <property type="term" value="C:membrane"/>
    <property type="evidence" value="ECO:0007669"/>
    <property type="project" value="UniProtKB-SubCell"/>
</dbReference>
<feature type="transmembrane region" description="Helical" evidence="8">
    <location>
        <begin position="172"/>
        <end position="192"/>
    </location>
</feature>
<evidence type="ECO:0000256" key="5">
    <source>
        <dbReference type="ARBA" id="ARBA00022692"/>
    </source>
</evidence>
<evidence type="ECO:0000256" key="4">
    <source>
        <dbReference type="ARBA" id="ARBA00022448"/>
    </source>
</evidence>
<keyword evidence="5 8" id="KW-0812">Transmembrane</keyword>
<comment type="subcellular location">
    <subcellularLocation>
        <location evidence="2">Membrane</location>
        <topology evidence="2">Multi-pass membrane protein</topology>
    </subcellularLocation>
</comment>
<evidence type="ECO:0000256" key="8">
    <source>
        <dbReference type="SAM" id="Phobius"/>
    </source>
</evidence>
<dbReference type="PANTHER" id="PTHR23504">
    <property type="entry name" value="MAJOR FACILITATOR SUPERFAMILY DOMAIN-CONTAINING PROTEIN 10"/>
    <property type="match status" value="1"/>
</dbReference>
<gene>
    <name evidence="10" type="primary">tetA_1</name>
    <name evidence="10" type="ORF">VVAX_00879</name>
</gene>
<evidence type="ECO:0000256" key="1">
    <source>
        <dbReference type="ARBA" id="ARBA00003279"/>
    </source>
</evidence>
<dbReference type="InterPro" id="IPR036259">
    <property type="entry name" value="MFS_trans_sf"/>
</dbReference>
<dbReference type="RefSeq" id="WP_339088608.1">
    <property type="nucleotide sequence ID" value="NZ_LR743507.1"/>
</dbReference>
<feature type="transmembrane region" description="Helical" evidence="8">
    <location>
        <begin position="225"/>
        <end position="249"/>
    </location>
</feature>
<dbReference type="Pfam" id="PF07690">
    <property type="entry name" value="MFS_1"/>
    <property type="match status" value="2"/>
</dbReference>
<comment type="function">
    <text evidence="1">Resistance to tetracycline by an active tetracycline efflux. This is an energy-dependent process that decreases the accumulation of the antibiotic in whole cells. This protein functions as a metal-tetracycline/H(+) antiporter.</text>
</comment>
<dbReference type="InterPro" id="IPR011701">
    <property type="entry name" value="MFS"/>
</dbReference>
<dbReference type="CDD" id="cd17388">
    <property type="entry name" value="MFS_TetA"/>
    <property type="match status" value="1"/>
</dbReference>
<feature type="transmembrane region" description="Helical" evidence="8">
    <location>
        <begin position="143"/>
        <end position="166"/>
    </location>
</feature>
<dbReference type="Gene3D" id="1.20.1250.20">
    <property type="entry name" value="MFS general substrate transporter like domains"/>
    <property type="match status" value="1"/>
</dbReference>
<dbReference type="InterPro" id="IPR005829">
    <property type="entry name" value="Sugar_transporter_CS"/>
</dbReference>
<dbReference type="PROSITE" id="PS00216">
    <property type="entry name" value="SUGAR_TRANSPORT_1"/>
    <property type="match status" value="1"/>
</dbReference>
<feature type="transmembrane region" description="Helical" evidence="8">
    <location>
        <begin position="255"/>
        <end position="279"/>
    </location>
</feature>
<dbReference type="InterPro" id="IPR020846">
    <property type="entry name" value="MFS_dom"/>
</dbReference>
<dbReference type="NCBIfam" id="NF012174">
    <property type="entry name" value="tet_MFS_A_B_C_D"/>
    <property type="match status" value="1"/>
</dbReference>